<keyword evidence="2 6" id="KW-0812">Transmembrane</keyword>
<evidence type="ECO:0000256" key="6">
    <source>
        <dbReference type="SAM" id="Phobius"/>
    </source>
</evidence>
<protein>
    <submittedName>
        <fullName evidence="7">DoxX family protein</fullName>
    </submittedName>
</protein>
<dbReference type="InterPro" id="IPR032808">
    <property type="entry name" value="DoxX"/>
</dbReference>
<evidence type="ECO:0000256" key="2">
    <source>
        <dbReference type="ARBA" id="ARBA00022692"/>
    </source>
</evidence>
<dbReference type="EMBL" id="CP108188">
    <property type="protein sequence ID" value="WTR75036.1"/>
    <property type="molecule type" value="Genomic_DNA"/>
</dbReference>
<evidence type="ECO:0000256" key="4">
    <source>
        <dbReference type="ARBA" id="ARBA00023136"/>
    </source>
</evidence>
<evidence type="ECO:0000256" key="1">
    <source>
        <dbReference type="ARBA" id="ARBA00004141"/>
    </source>
</evidence>
<keyword evidence="4 6" id="KW-0472">Membrane</keyword>
<accession>A0ABZ1LNN2</accession>
<feature type="transmembrane region" description="Helical" evidence="6">
    <location>
        <begin position="48"/>
        <end position="66"/>
    </location>
</feature>
<proteinExistence type="predicted"/>
<dbReference type="Pfam" id="PF13564">
    <property type="entry name" value="DoxX_2"/>
    <property type="match status" value="1"/>
</dbReference>
<comment type="subcellular location">
    <subcellularLocation>
        <location evidence="1">Membrane</location>
        <topology evidence="1">Multi-pass membrane protein</topology>
    </subcellularLocation>
</comment>
<feature type="transmembrane region" description="Helical" evidence="6">
    <location>
        <begin position="98"/>
        <end position="118"/>
    </location>
</feature>
<name>A0ABZ1LNN2_9ACTN</name>
<reference evidence="7 8" key="1">
    <citation type="submission" date="2022-10" db="EMBL/GenBank/DDBJ databases">
        <title>The complete genomes of actinobacterial strains from the NBC collection.</title>
        <authorList>
            <person name="Joergensen T.S."/>
            <person name="Alvarez Arevalo M."/>
            <person name="Sterndorff E.B."/>
            <person name="Faurdal D."/>
            <person name="Vuksanovic O."/>
            <person name="Mourched A.-S."/>
            <person name="Charusanti P."/>
            <person name="Shaw S."/>
            <person name="Blin K."/>
            <person name="Weber T."/>
        </authorList>
    </citation>
    <scope>NUCLEOTIDE SEQUENCE [LARGE SCALE GENOMIC DNA]</scope>
    <source>
        <strain evidence="7 8">NBC_00123</strain>
    </source>
</reference>
<sequence>MSKRLMNGLFWFLAFEFALGAVTKYWPGDTIFSAAYSAKFVDWGYPSWMRFVVGALEGAAAVLLVIPDKRTRFLGATTLMFVLTGAVTTHIVNHDPAVESWAAPTHLLIMGIIALAHWPADWRDLLRAPIGPAATALTPRPSDPVEPTAPGSPAPLATGSRTPAT</sequence>
<gene>
    <name evidence="7" type="ORF">OG814_40125</name>
</gene>
<evidence type="ECO:0000256" key="5">
    <source>
        <dbReference type="SAM" id="MobiDB-lite"/>
    </source>
</evidence>
<evidence type="ECO:0000313" key="8">
    <source>
        <dbReference type="Proteomes" id="UP001622594"/>
    </source>
</evidence>
<feature type="region of interest" description="Disordered" evidence="5">
    <location>
        <begin position="136"/>
        <end position="165"/>
    </location>
</feature>
<feature type="transmembrane region" description="Helical" evidence="6">
    <location>
        <begin position="73"/>
        <end position="92"/>
    </location>
</feature>
<keyword evidence="3 6" id="KW-1133">Transmembrane helix</keyword>
<dbReference type="RefSeq" id="WP_327159560.1">
    <property type="nucleotide sequence ID" value="NZ_CP108062.1"/>
</dbReference>
<dbReference type="Proteomes" id="UP001622594">
    <property type="component" value="Chromosome"/>
</dbReference>
<evidence type="ECO:0000256" key="3">
    <source>
        <dbReference type="ARBA" id="ARBA00022989"/>
    </source>
</evidence>
<evidence type="ECO:0000313" key="7">
    <source>
        <dbReference type="EMBL" id="WTR75036.1"/>
    </source>
</evidence>
<keyword evidence="8" id="KW-1185">Reference proteome</keyword>
<organism evidence="7 8">
    <name type="scientific">Streptomyces zaomyceticus</name>
    <dbReference type="NCBI Taxonomy" id="68286"/>
    <lineage>
        <taxon>Bacteria</taxon>
        <taxon>Bacillati</taxon>
        <taxon>Actinomycetota</taxon>
        <taxon>Actinomycetes</taxon>
        <taxon>Kitasatosporales</taxon>
        <taxon>Streptomycetaceae</taxon>
        <taxon>Streptomyces</taxon>
    </lineage>
</organism>